<dbReference type="Gene3D" id="3.30.70.330">
    <property type="match status" value="1"/>
</dbReference>
<keyword evidence="2 3" id="KW-0694">RNA-binding</keyword>
<evidence type="ECO:0000259" key="5">
    <source>
        <dbReference type="PROSITE" id="PS50102"/>
    </source>
</evidence>
<dbReference type="InterPro" id="IPR012677">
    <property type="entry name" value="Nucleotide-bd_a/b_plait_sf"/>
</dbReference>
<evidence type="ECO:0000256" key="1">
    <source>
        <dbReference type="ARBA" id="ARBA00022553"/>
    </source>
</evidence>
<feature type="compositionally biased region" description="Polar residues" evidence="4">
    <location>
        <begin position="358"/>
        <end position="384"/>
    </location>
</feature>
<feature type="region of interest" description="Disordered" evidence="4">
    <location>
        <begin position="187"/>
        <end position="222"/>
    </location>
</feature>
<evidence type="ECO:0000313" key="6">
    <source>
        <dbReference type="EMBL" id="CDR44081.1"/>
    </source>
</evidence>
<evidence type="ECO:0000256" key="4">
    <source>
        <dbReference type="SAM" id="MobiDB-lite"/>
    </source>
</evidence>
<dbReference type="GO" id="GO:0003723">
    <property type="term" value="F:RNA binding"/>
    <property type="evidence" value="ECO:0007669"/>
    <property type="project" value="UniProtKB-UniRule"/>
</dbReference>
<dbReference type="SMART" id="SM00360">
    <property type="entry name" value="RRM"/>
    <property type="match status" value="1"/>
</dbReference>
<dbReference type="FunFam" id="3.30.70.330:FF:000089">
    <property type="entry name" value="RNA binding protein"/>
    <property type="match status" value="1"/>
</dbReference>
<feature type="compositionally biased region" description="Low complexity" evidence="4">
    <location>
        <begin position="20"/>
        <end position="41"/>
    </location>
</feature>
<feature type="region of interest" description="Disordered" evidence="4">
    <location>
        <begin position="1"/>
        <end position="64"/>
    </location>
</feature>
<dbReference type="EMBL" id="LK052898">
    <property type="protein sequence ID" value="CDR44081.1"/>
    <property type="molecule type" value="Genomic_DNA"/>
</dbReference>
<proteinExistence type="predicted"/>
<feature type="region of interest" description="Disordered" evidence="4">
    <location>
        <begin position="299"/>
        <end position="388"/>
    </location>
</feature>
<dbReference type="InterPro" id="IPR000504">
    <property type="entry name" value="RRM_dom"/>
</dbReference>
<feature type="compositionally biased region" description="Polar residues" evidence="4">
    <location>
        <begin position="1"/>
        <end position="19"/>
    </location>
</feature>
<dbReference type="PANTHER" id="PTHR10501">
    <property type="entry name" value="U1 SMALL NUCLEAR RIBONUCLEOPROTEIN A/U2 SMALL NUCLEAR RIBONUCLEOPROTEIN B"/>
    <property type="match status" value="1"/>
</dbReference>
<dbReference type="Pfam" id="PF00076">
    <property type="entry name" value="RRM_1"/>
    <property type="match status" value="1"/>
</dbReference>
<organism evidence="6">
    <name type="scientific">Cyberlindnera fabianii</name>
    <name type="common">Yeast</name>
    <name type="synonym">Hansenula fabianii</name>
    <dbReference type="NCBI Taxonomy" id="36022"/>
    <lineage>
        <taxon>Eukaryota</taxon>
        <taxon>Fungi</taxon>
        <taxon>Dikarya</taxon>
        <taxon>Ascomycota</taxon>
        <taxon>Saccharomycotina</taxon>
        <taxon>Saccharomycetes</taxon>
        <taxon>Phaffomycetales</taxon>
        <taxon>Phaffomycetaceae</taxon>
        <taxon>Cyberlindnera</taxon>
    </lineage>
</organism>
<dbReference type="PROSITE" id="PS50102">
    <property type="entry name" value="RRM"/>
    <property type="match status" value="1"/>
</dbReference>
<feature type="compositionally biased region" description="Low complexity" evidence="4">
    <location>
        <begin position="321"/>
        <end position="332"/>
    </location>
</feature>
<feature type="compositionally biased region" description="Low complexity" evidence="4">
    <location>
        <begin position="244"/>
        <end position="273"/>
    </location>
</feature>
<dbReference type="SUPFAM" id="SSF54928">
    <property type="entry name" value="RNA-binding domain, RBD"/>
    <property type="match status" value="1"/>
</dbReference>
<evidence type="ECO:0000256" key="3">
    <source>
        <dbReference type="PROSITE-ProRule" id="PRU00176"/>
    </source>
</evidence>
<dbReference type="VEuPathDB" id="FungiDB:BON22_1878"/>
<dbReference type="GO" id="GO:0061157">
    <property type="term" value="P:mRNA destabilization"/>
    <property type="evidence" value="ECO:0007669"/>
    <property type="project" value="UniProtKB-ARBA"/>
</dbReference>
<evidence type="ECO:0000256" key="2">
    <source>
        <dbReference type="ARBA" id="ARBA00022884"/>
    </source>
</evidence>
<dbReference type="PhylomeDB" id="A0A061BAX3"/>
<feature type="region of interest" description="Disordered" evidence="4">
    <location>
        <begin position="520"/>
        <end position="544"/>
    </location>
</feature>
<dbReference type="GO" id="GO:0008361">
    <property type="term" value="P:regulation of cell size"/>
    <property type="evidence" value="ECO:0007669"/>
    <property type="project" value="UniProtKB-ARBA"/>
</dbReference>
<reference evidence="6" key="1">
    <citation type="journal article" date="2014" name="Genome Announc.">
        <title>Genome sequence of the yeast Cyberlindnera fabianii (Hansenula fabianii).</title>
        <authorList>
            <person name="Freel K.C."/>
            <person name="Sarilar V."/>
            <person name="Neuveglise C."/>
            <person name="Devillers H."/>
            <person name="Friedrich A."/>
            <person name="Schacherer J."/>
        </authorList>
    </citation>
    <scope>NUCLEOTIDE SEQUENCE</scope>
    <source>
        <strain evidence="6">YJS4271</strain>
    </source>
</reference>
<name>A0A061BAX3_CYBFA</name>
<feature type="domain" description="RRM" evidence="5">
    <location>
        <begin position="428"/>
        <end position="521"/>
    </location>
</feature>
<dbReference type="OrthoDB" id="431169at2759"/>
<feature type="compositionally biased region" description="Polar residues" evidence="4">
    <location>
        <begin position="194"/>
        <end position="221"/>
    </location>
</feature>
<feature type="region of interest" description="Disordered" evidence="4">
    <location>
        <begin position="243"/>
        <end position="286"/>
    </location>
</feature>
<feature type="compositionally biased region" description="Polar residues" evidence="4">
    <location>
        <begin position="50"/>
        <end position="64"/>
    </location>
</feature>
<sequence length="544" mass="57734">MDSYNNTMTTQSSIQPHQGSTQSLSLNTSTPSSNTSPETSQGNIVIPSDGRSSSHQGSPVNLASSINGLSLESQGQMHSPPDQPTYTIKVKNVPNDISPREAHALFAFAKDFVGAEVIPDSSNMPVIYAKFKSLSSASSHSQALESTHVFGPSHPYFLKAEIQDPSFHAPLSLGSASKRPSIGNQRSRFLFSDPFSNEPISENSEQQTSAGPPNTGSSNGVGKSLLLMESQQDAREYEQLVRDPWSQPQVPRSQPPSSSSASFSGPSAPSSAPYGNSQPQTPGVEWDRRRQSSAFFNNQSPLLAPGQIPPSQLPPQMSLNQPSQQIIPPSQQLGAPTGPQSVTGPPLNQGLSIPPQAAQVSQPLAPQPSQISQPLAPQSSQTSLGVVPQAPSAQSTIVSSNQSSQVDLSILARVPPPANPADQNPPCNTLYVGNLPPDATEAELRQLFSPQRGFRRLSFRTKQANGATPGQSPHSHGPMCFVEFEDVAHATRALAELYGRTLPRPGGVPGKGGIRLSFSKNPLGVRGPGQRRASGFQYQGGFKN</sequence>
<dbReference type="AlphaFoldDB" id="A0A061BAX3"/>
<accession>A0A061BAX3</accession>
<dbReference type="InterPro" id="IPR035979">
    <property type="entry name" value="RBD_domain_sf"/>
</dbReference>
<keyword evidence="1" id="KW-0597">Phosphoprotein</keyword>
<protein>
    <submittedName>
        <fullName evidence="6">CYFA0S13e03004g1_1</fullName>
    </submittedName>
</protein>
<gene>
    <name evidence="6" type="ORF">CYFA0S_13e03004g</name>
</gene>